<comment type="caution">
    <text evidence="11">The sequence shown here is derived from an EMBL/GenBank/DDBJ whole genome shotgun (WGS) entry which is preliminary data.</text>
</comment>
<reference evidence="11 12" key="1">
    <citation type="submission" date="2018-04" db="EMBL/GenBank/DDBJ databases">
        <title>Genomic Encyclopedia of Archaeal and Bacterial Type Strains, Phase II (KMG-II): from individual species to whole genera.</title>
        <authorList>
            <person name="Goeker M."/>
        </authorList>
    </citation>
    <scope>NUCLEOTIDE SEQUENCE [LARGE SCALE GENOMIC DNA]</scope>
    <source>
        <strain evidence="11 12">DSM 25521</strain>
    </source>
</reference>
<feature type="domain" description="Poly A polymerase head" evidence="9">
    <location>
        <begin position="36"/>
        <end position="155"/>
    </location>
</feature>
<keyword evidence="8" id="KW-0694">RNA-binding</keyword>
<evidence type="ECO:0000256" key="6">
    <source>
        <dbReference type="ARBA" id="ARBA00022741"/>
    </source>
</evidence>
<evidence type="ECO:0000256" key="7">
    <source>
        <dbReference type="ARBA" id="ARBA00022842"/>
    </source>
</evidence>
<dbReference type="GO" id="GO:0046872">
    <property type="term" value="F:metal ion binding"/>
    <property type="evidence" value="ECO:0007669"/>
    <property type="project" value="UniProtKB-KW"/>
</dbReference>
<dbReference type="PANTHER" id="PTHR46173">
    <property type="entry name" value="CCA TRNA NUCLEOTIDYLTRANSFERASE 1, MITOCHONDRIAL"/>
    <property type="match status" value="1"/>
</dbReference>
<organism evidence="11 12">
    <name type="scientific">Phreatobacter oligotrophus</name>
    <dbReference type="NCBI Taxonomy" id="1122261"/>
    <lineage>
        <taxon>Bacteria</taxon>
        <taxon>Pseudomonadati</taxon>
        <taxon>Pseudomonadota</taxon>
        <taxon>Alphaproteobacteria</taxon>
        <taxon>Hyphomicrobiales</taxon>
        <taxon>Phreatobacteraceae</taxon>
        <taxon>Phreatobacter</taxon>
    </lineage>
</organism>
<feature type="domain" description="tRNA nucleotidyltransferase/poly(A) polymerase RNA and SrmB- binding" evidence="10">
    <location>
        <begin position="192"/>
        <end position="239"/>
    </location>
</feature>
<protein>
    <submittedName>
        <fullName evidence="11">Poly(A) polymerase</fullName>
    </submittedName>
</protein>
<evidence type="ECO:0000256" key="5">
    <source>
        <dbReference type="ARBA" id="ARBA00022723"/>
    </source>
</evidence>
<evidence type="ECO:0000256" key="4">
    <source>
        <dbReference type="ARBA" id="ARBA00022695"/>
    </source>
</evidence>
<keyword evidence="6" id="KW-0547">Nucleotide-binding</keyword>
<comment type="similarity">
    <text evidence="8">Belongs to the tRNA nucleotidyltransferase/poly(A) polymerase family.</text>
</comment>
<dbReference type="Pfam" id="PF01743">
    <property type="entry name" value="PolyA_pol"/>
    <property type="match status" value="1"/>
</dbReference>
<dbReference type="InterPro" id="IPR032828">
    <property type="entry name" value="PolyA_RNA-bd"/>
</dbReference>
<evidence type="ECO:0000256" key="2">
    <source>
        <dbReference type="ARBA" id="ARBA00022679"/>
    </source>
</evidence>
<dbReference type="GO" id="GO:0000166">
    <property type="term" value="F:nucleotide binding"/>
    <property type="evidence" value="ECO:0007669"/>
    <property type="project" value="UniProtKB-KW"/>
</dbReference>
<gene>
    <name evidence="11" type="ORF">C8P69_106161</name>
</gene>
<keyword evidence="12" id="KW-1185">Reference proteome</keyword>
<dbReference type="GO" id="GO:0008033">
    <property type="term" value="P:tRNA processing"/>
    <property type="evidence" value="ECO:0007669"/>
    <property type="project" value="UniProtKB-KW"/>
</dbReference>
<comment type="cofactor">
    <cofactor evidence="1">
        <name>Mg(2+)</name>
        <dbReference type="ChEBI" id="CHEBI:18420"/>
    </cofactor>
</comment>
<dbReference type="PANTHER" id="PTHR46173:SF1">
    <property type="entry name" value="CCA TRNA NUCLEOTIDYLTRANSFERASE 1, MITOCHONDRIAL"/>
    <property type="match status" value="1"/>
</dbReference>
<dbReference type="EMBL" id="PZZL01000006">
    <property type="protein sequence ID" value="PTM53507.1"/>
    <property type="molecule type" value="Genomic_DNA"/>
</dbReference>
<sequence length="416" mass="43779">MSEAGALPPLPAWFGEGPVRRLLDVIGVAGDEARPVGGAVRNWLLGLDPGDVDIATTAEPGVVAARCREAGFKVVPTGIAHGTVTVVVEGTGFEVTTLREDVATDGRHAVVRFGRDWRSDAARRDFTFNAMSLTAEGALFDPFGGRADLARGIVRFIGEAVARVREDRLRILRLFRFHATYGAGALDGEARAAAIAERAGVADLSRERVRAELMKLLVAPRAAEGAQAMADCGLLDRILGGVPMAATVQRLAAIEASLGLAADPVRRMAALAVLTREDAIRLRERLALSNAEFRRLEGIGHGWRQPDPAAGAIAAKALLAATGPRGYGDRAMVGFARSGAPADDAAWLQLLTLPDRWKAPSLPVSGDDLMRRGVAAGPAVGRVLSAVRERWIAADFPTDRASVEAITAAALAADCG</sequence>
<dbReference type="Proteomes" id="UP000241808">
    <property type="component" value="Unassembled WGS sequence"/>
</dbReference>
<evidence type="ECO:0000313" key="11">
    <source>
        <dbReference type="EMBL" id="PTM53507.1"/>
    </source>
</evidence>
<dbReference type="RefSeq" id="WP_108178283.1">
    <property type="nucleotide sequence ID" value="NZ_PZZL01000006.1"/>
</dbReference>
<evidence type="ECO:0000259" key="10">
    <source>
        <dbReference type="Pfam" id="PF12627"/>
    </source>
</evidence>
<dbReference type="SUPFAM" id="SSF81301">
    <property type="entry name" value="Nucleotidyltransferase"/>
    <property type="match status" value="1"/>
</dbReference>
<keyword evidence="2 8" id="KW-0808">Transferase</keyword>
<evidence type="ECO:0000256" key="3">
    <source>
        <dbReference type="ARBA" id="ARBA00022694"/>
    </source>
</evidence>
<evidence type="ECO:0000313" key="12">
    <source>
        <dbReference type="Proteomes" id="UP000241808"/>
    </source>
</evidence>
<name>A0A2T4Z185_9HYPH</name>
<evidence type="ECO:0000256" key="8">
    <source>
        <dbReference type="RuleBase" id="RU003953"/>
    </source>
</evidence>
<keyword evidence="3" id="KW-0819">tRNA processing</keyword>
<dbReference type="OrthoDB" id="9805698at2"/>
<dbReference type="GO" id="GO:0000049">
    <property type="term" value="F:tRNA binding"/>
    <property type="evidence" value="ECO:0007669"/>
    <property type="project" value="TreeGrafter"/>
</dbReference>
<dbReference type="InterPro" id="IPR002646">
    <property type="entry name" value="PolA_pol_head_dom"/>
</dbReference>
<evidence type="ECO:0000259" key="9">
    <source>
        <dbReference type="Pfam" id="PF01743"/>
    </source>
</evidence>
<dbReference type="Gene3D" id="1.10.3090.10">
    <property type="entry name" value="cca-adding enzyme, domain 2"/>
    <property type="match status" value="1"/>
</dbReference>
<dbReference type="CDD" id="cd05398">
    <property type="entry name" value="NT_ClassII-CCAase"/>
    <property type="match status" value="1"/>
</dbReference>
<dbReference type="InterPro" id="IPR043519">
    <property type="entry name" value="NT_sf"/>
</dbReference>
<keyword evidence="5" id="KW-0479">Metal-binding</keyword>
<dbReference type="GO" id="GO:0016779">
    <property type="term" value="F:nucleotidyltransferase activity"/>
    <property type="evidence" value="ECO:0007669"/>
    <property type="project" value="UniProtKB-KW"/>
</dbReference>
<keyword evidence="7" id="KW-0460">Magnesium</keyword>
<dbReference type="SUPFAM" id="SSF81891">
    <property type="entry name" value="Poly A polymerase C-terminal region-like"/>
    <property type="match status" value="1"/>
</dbReference>
<dbReference type="Pfam" id="PF12627">
    <property type="entry name" value="PolyA_pol_RNAbd"/>
    <property type="match status" value="1"/>
</dbReference>
<accession>A0A2T4Z185</accession>
<keyword evidence="4" id="KW-0548">Nucleotidyltransferase</keyword>
<dbReference type="AlphaFoldDB" id="A0A2T4Z185"/>
<proteinExistence type="inferred from homology"/>
<dbReference type="InterPro" id="IPR050264">
    <property type="entry name" value="Bact_CCA-adding_enz_type3_sf"/>
</dbReference>
<evidence type="ECO:0000256" key="1">
    <source>
        <dbReference type="ARBA" id="ARBA00001946"/>
    </source>
</evidence>
<dbReference type="Gene3D" id="3.30.460.10">
    <property type="entry name" value="Beta Polymerase, domain 2"/>
    <property type="match status" value="1"/>
</dbReference>